<evidence type="ECO:0000313" key="2">
    <source>
        <dbReference type="Proteomes" id="UP000029884"/>
    </source>
</evidence>
<dbReference type="RefSeq" id="YP_009110887.1">
    <property type="nucleotide sequence ID" value="NC_025829.1"/>
</dbReference>
<accession>A0A097BWT1</accession>
<dbReference type="Pfam" id="PF17593">
    <property type="entry name" value="DUF5490"/>
    <property type="match status" value="1"/>
</dbReference>
<reference evidence="1 2" key="2">
    <citation type="journal article" date="2016" name="Sci. Rep.">
        <title>Bacteriophage application to control the contaminated water with Shigella.</title>
        <authorList>
            <person name="Jun J.W."/>
            <person name="Giri S.S."/>
            <person name="Kim H.J."/>
            <person name="Yun S.K."/>
            <person name="Chi C."/>
            <person name="Chai J.Y."/>
            <person name="Lee B.C."/>
            <person name="Park S.C."/>
        </authorList>
    </citation>
    <scope>NUCLEOTIDE SEQUENCE [LARGE SCALE GENOMIC DNA]</scope>
</reference>
<dbReference type="KEGG" id="vg:22475153"/>
<sequence length="66" mass="7683">MNPESKLSQRIAESRRQFFENMIAQGIDDEVFLNWFWNHKYSSCSGAILISAAMMYEGWKGAKKFS</sequence>
<reference evidence="2" key="1">
    <citation type="submission" date="2014-09" db="EMBL/GenBank/DDBJ databases">
        <title>Characterization and complete genome sequence of the Shigella sonnei bacteriophage pSs-1.</title>
        <authorList>
            <person name="Jun J.W."/>
            <person name="Park S.C."/>
        </authorList>
    </citation>
    <scope>NUCLEOTIDE SEQUENCE [LARGE SCALE GENOMIC DNA]</scope>
</reference>
<organism evidence="1 2">
    <name type="scientific">Shigella phage pSs-1</name>
    <dbReference type="NCBI Taxonomy" id="1551641"/>
    <lineage>
        <taxon>Viruses</taxon>
        <taxon>Duplodnaviria</taxon>
        <taxon>Heunggongvirae</taxon>
        <taxon>Uroviricota</taxon>
        <taxon>Caudoviricetes</taxon>
        <taxon>Pantevenvirales</taxon>
        <taxon>Straboviridae</taxon>
        <taxon>Tevenvirinae</taxon>
        <taxon>Tequatrovirus</taxon>
        <taxon>Tequatrovirus pss1</taxon>
    </lineage>
</organism>
<dbReference type="GeneID" id="22475153"/>
<keyword evidence="2" id="KW-1185">Reference proteome</keyword>
<dbReference type="Proteomes" id="UP000029884">
    <property type="component" value="Segment"/>
</dbReference>
<protein>
    <submittedName>
        <fullName evidence="1">Gp80</fullName>
    </submittedName>
</protein>
<dbReference type="InterPro" id="IPR020156">
    <property type="entry name" value="DUF5490"/>
</dbReference>
<dbReference type="EMBL" id="KM501444">
    <property type="protein sequence ID" value="AIS73389.1"/>
    <property type="molecule type" value="Genomic_DNA"/>
</dbReference>
<gene>
    <name evidence="1" type="ORF">pSs1_0079</name>
</gene>
<evidence type="ECO:0000313" key="1">
    <source>
        <dbReference type="EMBL" id="AIS73389.1"/>
    </source>
</evidence>
<name>A0A097BWT1_9CAUD</name>
<proteinExistence type="predicted"/>